<keyword evidence="4" id="KW-1185">Reference proteome</keyword>
<dbReference type="Proteomes" id="UP001501578">
    <property type="component" value="Unassembled WGS sequence"/>
</dbReference>
<sequence>MRAAAVVRTVLEHGRTIFAELRSAPPLTLRQTGPHTVHLVSTAAGPLGGDVLDLALDLAPGTTLELASIGSSLVLPGPGESLSRVTARVGAEASLTYTPEPVVLASGAVHRSLVRLEQSPAARVLWREELVLGRHGEPAGRCRTRFDATVAGRPLLRQDLLVGDPSTTASPAVYGTSRCLGTTLITSCDGEEAVVGDGVAVLPLAGPGTLVSALADDTVTLRRRLLWGEAVAQARDPAP</sequence>
<evidence type="ECO:0000256" key="2">
    <source>
        <dbReference type="HAMAP-Rule" id="MF_01384"/>
    </source>
</evidence>
<protein>
    <recommendedName>
        <fullName evidence="2">Urease accessory protein UreD</fullName>
    </recommendedName>
</protein>
<evidence type="ECO:0000313" key="4">
    <source>
        <dbReference type="Proteomes" id="UP001501578"/>
    </source>
</evidence>
<comment type="subcellular location">
    <subcellularLocation>
        <location evidence="2">Cytoplasm</location>
    </subcellularLocation>
</comment>
<gene>
    <name evidence="2" type="primary">ureD</name>
    <name evidence="3" type="ORF">GCM10009560_33100</name>
</gene>
<dbReference type="Pfam" id="PF01774">
    <property type="entry name" value="UreD"/>
    <property type="match status" value="1"/>
</dbReference>
<keyword evidence="1 2" id="KW-0143">Chaperone</keyword>
<dbReference type="RefSeq" id="WP_343950750.1">
    <property type="nucleotide sequence ID" value="NZ_BAAAHQ010000015.1"/>
</dbReference>
<comment type="subunit">
    <text evidence="2">UreD, UreF and UreG form a complex that acts as a GTP-hydrolysis-dependent molecular chaperone, activating the urease apoprotein by helping to assemble the nickel containing metallocenter of UreC. The UreE protein probably delivers the nickel.</text>
</comment>
<evidence type="ECO:0000256" key="1">
    <source>
        <dbReference type="ARBA" id="ARBA00023186"/>
    </source>
</evidence>
<comment type="similarity">
    <text evidence="2">Belongs to the UreD family.</text>
</comment>
<evidence type="ECO:0000313" key="3">
    <source>
        <dbReference type="EMBL" id="GAA0929330.1"/>
    </source>
</evidence>
<keyword evidence="2" id="KW-0963">Cytoplasm</keyword>
<dbReference type="InterPro" id="IPR002669">
    <property type="entry name" value="UreD"/>
</dbReference>
<comment type="function">
    <text evidence="2">Required for maturation of urease via the functional incorporation of the urease nickel metallocenter.</text>
</comment>
<organism evidence="3 4">
    <name type="scientific">Nonomuraea longicatena</name>
    <dbReference type="NCBI Taxonomy" id="83682"/>
    <lineage>
        <taxon>Bacteria</taxon>
        <taxon>Bacillati</taxon>
        <taxon>Actinomycetota</taxon>
        <taxon>Actinomycetes</taxon>
        <taxon>Streptosporangiales</taxon>
        <taxon>Streptosporangiaceae</taxon>
        <taxon>Nonomuraea</taxon>
    </lineage>
</organism>
<reference evidence="4" key="1">
    <citation type="journal article" date="2019" name="Int. J. Syst. Evol. Microbiol.">
        <title>The Global Catalogue of Microorganisms (GCM) 10K type strain sequencing project: providing services to taxonomists for standard genome sequencing and annotation.</title>
        <authorList>
            <consortium name="The Broad Institute Genomics Platform"/>
            <consortium name="The Broad Institute Genome Sequencing Center for Infectious Disease"/>
            <person name="Wu L."/>
            <person name="Ma J."/>
        </authorList>
    </citation>
    <scope>NUCLEOTIDE SEQUENCE [LARGE SCALE GENOMIC DNA]</scope>
    <source>
        <strain evidence="4">JCM 11136</strain>
    </source>
</reference>
<name>A0ABP4A1S8_9ACTN</name>
<dbReference type="EMBL" id="BAAAHQ010000015">
    <property type="protein sequence ID" value="GAA0929330.1"/>
    <property type="molecule type" value="Genomic_DNA"/>
</dbReference>
<comment type="caution">
    <text evidence="3">The sequence shown here is derived from an EMBL/GenBank/DDBJ whole genome shotgun (WGS) entry which is preliminary data.</text>
</comment>
<keyword evidence="2" id="KW-0996">Nickel insertion</keyword>
<dbReference type="HAMAP" id="MF_01384">
    <property type="entry name" value="UreD"/>
    <property type="match status" value="1"/>
</dbReference>
<accession>A0ABP4A1S8</accession>
<proteinExistence type="inferred from homology"/>